<dbReference type="AlphaFoldDB" id="A0A0C3QVU6"/>
<keyword evidence="4 9" id="KW-0285">Flavoprotein</keyword>
<evidence type="ECO:0000313" key="12">
    <source>
        <dbReference type="Proteomes" id="UP000054248"/>
    </source>
</evidence>
<dbReference type="Proteomes" id="UP000054248">
    <property type="component" value="Unassembled WGS sequence"/>
</dbReference>
<evidence type="ECO:0000256" key="6">
    <source>
        <dbReference type="ARBA" id="ARBA00022827"/>
    </source>
</evidence>
<dbReference type="PRINTS" id="PR00406">
    <property type="entry name" value="CYTB5RDTASE"/>
</dbReference>
<dbReference type="GO" id="GO:0004128">
    <property type="term" value="F:cytochrome-b5 reductase activity, acting on NAD(P)H"/>
    <property type="evidence" value="ECO:0007669"/>
    <property type="project" value="TreeGrafter"/>
</dbReference>
<dbReference type="FunFam" id="3.40.50.80:FF:000009">
    <property type="entry name" value="NADH-cytochrome b5 reductase"/>
    <property type="match status" value="1"/>
</dbReference>
<dbReference type="CDD" id="cd06183">
    <property type="entry name" value="cyt_b5_reduct_like"/>
    <property type="match status" value="1"/>
</dbReference>
<dbReference type="SUPFAM" id="SSF52343">
    <property type="entry name" value="Ferredoxin reductase-like, C-terminal NADP-linked domain"/>
    <property type="match status" value="1"/>
</dbReference>
<evidence type="ECO:0000256" key="4">
    <source>
        <dbReference type="ARBA" id="ARBA00022630"/>
    </source>
</evidence>
<comment type="similarity">
    <text evidence="3">Belongs to the flavoprotein pyridine nucleotide cytochrome reductase family.</text>
</comment>
<keyword evidence="8" id="KW-0520">NAD</keyword>
<dbReference type="InterPro" id="IPR001433">
    <property type="entry name" value="OxRdtase_FAD/NAD-bd"/>
</dbReference>
<dbReference type="PANTHER" id="PTHR19370:SF171">
    <property type="entry name" value="NADH-CYTOCHROME B5 REDUCTASE 2"/>
    <property type="match status" value="1"/>
</dbReference>
<evidence type="ECO:0000256" key="3">
    <source>
        <dbReference type="ARBA" id="ARBA00006105"/>
    </source>
</evidence>
<dbReference type="Pfam" id="PF00175">
    <property type="entry name" value="NAD_binding_1"/>
    <property type="match status" value="1"/>
</dbReference>
<feature type="domain" description="Oxidoreductase FAD/NAD(P)-binding" evidence="10">
    <location>
        <begin position="28"/>
        <end position="134"/>
    </location>
</feature>
<keyword evidence="12" id="KW-1185">Reference proteome</keyword>
<proteinExistence type="inferred from homology"/>
<evidence type="ECO:0000313" key="11">
    <source>
        <dbReference type="EMBL" id="KIO33806.1"/>
    </source>
</evidence>
<accession>A0A0C3QVU6</accession>
<comment type="cofactor">
    <cofactor evidence="1 9">
        <name>FAD</name>
        <dbReference type="ChEBI" id="CHEBI:57692"/>
    </cofactor>
</comment>
<dbReference type="InterPro" id="IPR001834">
    <property type="entry name" value="CBR-like"/>
</dbReference>
<keyword evidence="7" id="KW-0560">Oxidoreductase</keyword>
<reference evidence="12" key="2">
    <citation type="submission" date="2015-01" db="EMBL/GenBank/DDBJ databases">
        <title>Evolutionary Origins and Diversification of the Mycorrhizal Mutualists.</title>
        <authorList>
            <consortium name="DOE Joint Genome Institute"/>
            <consortium name="Mycorrhizal Genomics Consortium"/>
            <person name="Kohler A."/>
            <person name="Kuo A."/>
            <person name="Nagy L.G."/>
            <person name="Floudas D."/>
            <person name="Copeland A."/>
            <person name="Barry K.W."/>
            <person name="Cichocki N."/>
            <person name="Veneault-Fourrey C."/>
            <person name="LaButti K."/>
            <person name="Lindquist E.A."/>
            <person name="Lipzen A."/>
            <person name="Lundell T."/>
            <person name="Morin E."/>
            <person name="Murat C."/>
            <person name="Riley R."/>
            <person name="Ohm R."/>
            <person name="Sun H."/>
            <person name="Tunlid A."/>
            <person name="Henrissat B."/>
            <person name="Grigoriev I.V."/>
            <person name="Hibbett D.S."/>
            <person name="Martin F."/>
        </authorList>
    </citation>
    <scope>NUCLEOTIDE SEQUENCE [LARGE SCALE GENOMIC DNA]</scope>
    <source>
        <strain evidence="12">MUT 4182</strain>
    </source>
</reference>
<dbReference type="EMBL" id="KN822946">
    <property type="protein sequence ID" value="KIO33806.1"/>
    <property type="molecule type" value="Genomic_DNA"/>
</dbReference>
<dbReference type="GO" id="GO:0005741">
    <property type="term" value="C:mitochondrial outer membrane"/>
    <property type="evidence" value="ECO:0007669"/>
    <property type="project" value="UniProtKB-SubCell"/>
</dbReference>
<gene>
    <name evidence="11" type="ORF">M407DRAFT_65103</name>
</gene>
<dbReference type="STRING" id="1051891.A0A0C3QVU6"/>
<feature type="binding site" evidence="9">
    <location>
        <position position="36"/>
    </location>
    <ligand>
        <name>FAD</name>
        <dbReference type="ChEBI" id="CHEBI:57692"/>
    </ligand>
</feature>
<comment type="subcellular location">
    <subcellularLocation>
        <location evidence="2">Mitochondrion outer membrane</location>
        <topology evidence="2">Single-pass membrane protein</topology>
    </subcellularLocation>
</comment>
<evidence type="ECO:0000256" key="7">
    <source>
        <dbReference type="ARBA" id="ARBA00023002"/>
    </source>
</evidence>
<keyword evidence="5" id="KW-0496">Mitochondrion</keyword>
<evidence type="ECO:0000256" key="1">
    <source>
        <dbReference type="ARBA" id="ARBA00001974"/>
    </source>
</evidence>
<dbReference type="HOGENOM" id="CLU_003827_9_4_1"/>
<keyword evidence="6 9" id="KW-0274">FAD</keyword>
<dbReference type="InterPro" id="IPR039261">
    <property type="entry name" value="FNR_nucleotide-bd"/>
</dbReference>
<sequence>MKPGQSIGIKGPFPKTPYKENQYEHVGMIAGGSGLTPMYQVIQHALSLPNDKTKITFLFSNVSEADILMRETLDAWAQKHPDRLKIVYALDKGSDKWTGATGYVSKEMIQKYLPAPSDKVQILICGPPGQVKSVAGAKDGMKQGELGGALKELGYTQEQVRRRHMVQAKMLTTLQN</sequence>
<dbReference type="OrthoDB" id="432685at2759"/>
<evidence type="ECO:0000256" key="5">
    <source>
        <dbReference type="ARBA" id="ARBA00022787"/>
    </source>
</evidence>
<evidence type="ECO:0000259" key="10">
    <source>
        <dbReference type="Pfam" id="PF00175"/>
    </source>
</evidence>
<organism evidence="11 12">
    <name type="scientific">Tulasnella calospora MUT 4182</name>
    <dbReference type="NCBI Taxonomy" id="1051891"/>
    <lineage>
        <taxon>Eukaryota</taxon>
        <taxon>Fungi</taxon>
        <taxon>Dikarya</taxon>
        <taxon>Basidiomycota</taxon>
        <taxon>Agaricomycotina</taxon>
        <taxon>Agaricomycetes</taxon>
        <taxon>Cantharellales</taxon>
        <taxon>Tulasnellaceae</taxon>
        <taxon>Tulasnella</taxon>
    </lineage>
</organism>
<evidence type="ECO:0000256" key="8">
    <source>
        <dbReference type="ARBA" id="ARBA00023027"/>
    </source>
</evidence>
<name>A0A0C3QVU6_9AGAM</name>
<evidence type="ECO:0000256" key="9">
    <source>
        <dbReference type="PIRSR" id="PIRSR601834-1"/>
    </source>
</evidence>
<reference evidence="11 12" key="1">
    <citation type="submission" date="2014-04" db="EMBL/GenBank/DDBJ databases">
        <authorList>
            <consortium name="DOE Joint Genome Institute"/>
            <person name="Kuo A."/>
            <person name="Girlanda M."/>
            <person name="Perotto S."/>
            <person name="Kohler A."/>
            <person name="Nagy L.G."/>
            <person name="Floudas D."/>
            <person name="Copeland A."/>
            <person name="Barry K.W."/>
            <person name="Cichocki N."/>
            <person name="Veneault-Fourrey C."/>
            <person name="LaButti K."/>
            <person name="Lindquist E.A."/>
            <person name="Lipzen A."/>
            <person name="Lundell T."/>
            <person name="Morin E."/>
            <person name="Murat C."/>
            <person name="Sun H."/>
            <person name="Tunlid A."/>
            <person name="Henrissat B."/>
            <person name="Grigoriev I.V."/>
            <person name="Hibbett D.S."/>
            <person name="Martin F."/>
            <person name="Nordberg H.P."/>
            <person name="Cantor M.N."/>
            <person name="Hua S.X."/>
        </authorList>
    </citation>
    <scope>NUCLEOTIDE SEQUENCE [LARGE SCALE GENOMIC DNA]</scope>
    <source>
        <strain evidence="11 12">MUT 4182</strain>
    </source>
</reference>
<protein>
    <recommendedName>
        <fullName evidence="10">Oxidoreductase FAD/NAD(P)-binding domain-containing protein</fullName>
    </recommendedName>
</protein>
<dbReference type="PANTHER" id="PTHR19370">
    <property type="entry name" value="NADH-CYTOCHROME B5 REDUCTASE"/>
    <property type="match status" value="1"/>
</dbReference>
<keyword evidence="5" id="KW-0472">Membrane</keyword>
<evidence type="ECO:0000256" key="2">
    <source>
        <dbReference type="ARBA" id="ARBA00004572"/>
    </source>
</evidence>
<dbReference type="Gene3D" id="3.40.50.80">
    <property type="entry name" value="Nucleotide-binding domain of ferredoxin-NADP reductase (FNR) module"/>
    <property type="match status" value="1"/>
</dbReference>
<keyword evidence="5" id="KW-1000">Mitochondrion outer membrane</keyword>